<gene>
    <name evidence="2" type="ORF">KUTeg_001434</name>
</gene>
<evidence type="ECO:0000313" key="3">
    <source>
        <dbReference type="Proteomes" id="UP001217089"/>
    </source>
</evidence>
<evidence type="ECO:0000256" key="1">
    <source>
        <dbReference type="SAM" id="MobiDB-lite"/>
    </source>
</evidence>
<accession>A0ABQ9FT27</accession>
<protein>
    <recommendedName>
        <fullName evidence="4">Transposase</fullName>
    </recommendedName>
</protein>
<dbReference type="Proteomes" id="UP001217089">
    <property type="component" value="Unassembled WGS sequence"/>
</dbReference>
<dbReference type="PANTHER" id="PTHR46585:SF1">
    <property type="entry name" value="CHROMO DOMAIN-CONTAINING PROTEIN"/>
    <property type="match status" value="1"/>
</dbReference>
<dbReference type="InterPro" id="IPR036397">
    <property type="entry name" value="RNaseH_sf"/>
</dbReference>
<name>A0ABQ9FT27_TEGGR</name>
<comment type="caution">
    <text evidence="2">The sequence shown here is derived from an EMBL/GenBank/DDBJ whole genome shotgun (WGS) entry which is preliminary data.</text>
</comment>
<dbReference type="InterPro" id="IPR012337">
    <property type="entry name" value="RNaseH-like_sf"/>
</dbReference>
<keyword evidence="3" id="KW-1185">Reference proteome</keyword>
<organism evidence="2 3">
    <name type="scientific">Tegillarca granosa</name>
    <name type="common">Malaysian cockle</name>
    <name type="synonym">Anadara granosa</name>
    <dbReference type="NCBI Taxonomy" id="220873"/>
    <lineage>
        <taxon>Eukaryota</taxon>
        <taxon>Metazoa</taxon>
        <taxon>Spiralia</taxon>
        <taxon>Lophotrochozoa</taxon>
        <taxon>Mollusca</taxon>
        <taxon>Bivalvia</taxon>
        <taxon>Autobranchia</taxon>
        <taxon>Pteriomorphia</taxon>
        <taxon>Arcoida</taxon>
        <taxon>Arcoidea</taxon>
        <taxon>Arcidae</taxon>
        <taxon>Tegillarca</taxon>
    </lineage>
</organism>
<feature type="compositionally biased region" description="Basic residues" evidence="1">
    <location>
        <begin position="470"/>
        <end position="494"/>
    </location>
</feature>
<dbReference type="SUPFAM" id="SSF53098">
    <property type="entry name" value="Ribonuclease H-like"/>
    <property type="match status" value="1"/>
</dbReference>
<sequence length="502" mass="58107">MVPNSIFNATSNKALSCESVPVDINAFLCFLSAWYNNVKYAVFPLSVVLIMIKCRIHSSFCIAKRTAAYLIMSLESFDYFYTTNSEIKSNYAERANLTVKSILYRYFQAKQSYAYLKDLQSLIESYNHKPHRSLNYMSPSEVNKTNQAQLWKYQYRRKAPISKVGKSRKTYKFKLGDTVRISYLKYQFQRAYDQQWTDEIFRVSKRFRRDDGQMFAIVQVAHKVLTGEIPISASYKKKLRRYKRVLHSEDSRAYFPQNTVAAFRVVLDTRLDFKGQWYVGLCEVHCTNVTSSGEIYICTNICGETLLAGKKDQLLRRIVVEKDKDISTVFTAPFYLPLTTSTWQDIEIYIKDKQGHLSTLIGELYVPDTNKWIKFFRKLNSGKVDSYQYGRGQKGSGIGNFSRGTYMIPIDHHVKDDDNKKTTLQPVVKMVSPVAANLEQAKSYLKQEQQLFSRMPIKRRSRSSSVSPQKKAKRSTSKRVSATKKKNNKGSKTKRANDIFDE</sequence>
<proteinExistence type="predicted"/>
<reference evidence="2 3" key="1">
    <citation type="submission" date="2022-12" db="EMBL/GenBank/DDBJ databases">
        <title>Chromosome-level genome of Tegillarca granosa.</title>
        <authorList>
            <person name="Kim J."/>
        </authorList>
    </citation>
    <scope>NUCLEOTIDE SEQUENCE [LARGE SCALE GENOMIC DNA]</scope>
    <source>
        <strain evidence="2">Teg-2019</strain>
        <tissue evidence="2">Adductor muscle</tissue>
    </source>
</reference>
<evidence type="ECO:0008006" key="4">
    <source>
        <dbReference type="Google" id="ProtNLM"/>
    </source>
</evidence>
<feature type="region of interest" description="Disordered" evidence="1">
    <location>
        <begin position="451"/>
        <end position="502"/>
    </location>
</feature>
<evidence type="ECO:0000313" key="2">
    <source>
        <dbReference type="EMBL" id="KAJ8319847.1"/>
    </source>
</evidence>
<dbReference type="Gene3D" id="3.30.420.10">
    <property type="entry name" value="Ribonuclease H-like superfamily/Ribonuclease H"/>
    <property type="match status" value="1"/>
</dbReference>
<dbReference type="PANTHER" id="PTHR46585">
    <property type="entry name" value="INTEGRASE CORE DOMAIN CONTAINING PROTEIN"/>
    <property type="match status" value="1"/>
</dbReference>
<dbReference type="EMBL" id="JARBDR010000141">
    <property type="protein sequence ID" value="KAJ8319847.1"/>
    <property type="molecule type" value="Genomic_DNA"/>
</dbReference>